<feature type="transmembrane region" description="Helical" evidence="10">
    <location>
        <begin position="193"/>
        <end position="213"/>
    </location>
</feature>
<comment type="similarity">
    <text evidence="2">Belongs to the CcmF/CycK/Ccl1/NrfE/CcsA family.</text>
</comment>
<dbReference type="InterPro" id="IPR002541">
    <property type="entry name" value="Cyt_c_assembly"/>
</dbReference>
<dbReference type="GO" id="GO:0005886">
    <property type="term" value="C:plasma membrane"/>
    <property type="evidence" value="ECO:0007669"/>
    <property type="project" value="UniProtKB-SubCell"/>
</dbReference>
<feature type="transmembrane region" description="Helical" evidence="10">
    <location>
        <begin position="443"/>
        <end position="460"/>
    </location>
</feature>
<dbReference type="PRINTS" id="PR01410">
    <property type="entry name" value="CCBIOGENESIS"/>
</dbReference>
<evidence type="ECO:0000256" key="1">
    <source>
        <dbReference type="ARBA" id="ARBA00004429"/>
    </source>
</evidence>
<proteinExistence type="inferred from homology"/>
<feature type="transmembrane region" description="Helical" evidence="10">
    <location>
        <begin position="291"/>
        <end position="309"/>
    </location>
</feature>
<evidence type="ECO:0000259" key="11">
    <source>
        <dbReference type="Pfam" id="PF01578"/>
    </source>
</evidence>
<evidence type="ECO:0000259" key="12">
    <source>
        <dbReference type="Pfam" id="PF16327"/>
    </source>
</evidence>
<feature type="transmembrane region" description="Helical" evidence="10">
    <location>
        <begin position="413"/>
        <end position="431"/>
    </location>
</feature>
<keyword evidence="8 10" id="KW-0472">Membrane</keyword>
<evidence type="ECO:0000256" key="9">
    <source>
        <dbReference type="ARBA" id="ARBA00037230"/>
    </source>
</evidence>
<comment type="function">
    <text evidence="9">Required for the biogenesis of c-type cytochromes. Possible subunit of a heme lyase.</text>
</comment>
<dbReference type="GO" id="GO:0015232">
    <property type="term" value="F:heme transmembrane transporter activity"/>
    <property type="evidence" value="ECO:0007669"/>
    <property type="project" value="InterPro"/>
</dbReference>
<keyword evidence="7 10" id="KW-1133">Transmembrane helix</keyword>
<evidence type="ECO:0000256" key="3">
    <source>
        <dbReference type="ARBA" id="ARBA00022475"/>
    </source>
</evidence>
<dbReference type="InterPro" id="IPR003567">
    <property type="entry name" value="Cyt_c_biogenesis"/>
</dbReference>
<evidence type="ECO:0000313" key="13">
    <source>
        <dbReference type="EMBL" id="GHO43705.1"/>
    </source>
</evidence>
<evidence type="ECO:0000256" key="4">
    <source>
        <dbReference type="ARBA" id="ARBA00022519"/>
    </source>
</evidence>
<evidence type="ECO:0000313" key="14">
    <source>
        <dbReference type="Proteomes" id="UP000612362"/>
    </source>
</evidence>
<dbReference type="EMBL" id="BNJF01000001">
    <property type="protein sequence ID" value="GHO43705.1"/>
    <property type="molecule type" value="Genomic_DNA"/>
</dbReference>
<feature type="transmembrane region" description="Helical" evidence="10">
    <location>
        <begin position="329"/>
        <end position="348"/>
    </location>
</feature>
<evidence type="ECO:0000256" key="6">
    <source>
        <dbReference type="ARBA" id="ARBA00022748"/>
    </source>
</evidence>
<comment type="caution">
    <text evidence="13">The sequence shown here is derived from an EMBL/GenBank/DDBJ whole genome shotgun (WGS) entry which is preliminary data.</text>
</comment>
<evidence type="ECO:0000256" key="8">
    <source>
        <dbReference type="ARBA" id="ARBA00023136"/>
    </source>
</evidence>
<keyword evidence="6" id="KW-0201">Cytochrome c-type biogenesis</keyword>
<evidence type="ECO:0000256" key="2">
    <source>
        <dbReference type="ARBA" id="ARBA00009186"/>
    </source>
</evidence>
<name>A0A8J3MQ79_9CHLR</name>
<gene>
    <name evidence="13" type="primary">ccmF</name>
    <name evidence="13" type="ORF">KSX_18680</name>
</gene>
<feature type="transmembrane region" description="Helical" evidence="10">
    <location>
        <begin position="514"/>
        <end position="536"/>
    </location>
</feature>
<feature type="transmembrane region" description="Helical" evidence="10">
    <location>
        <begin position="225"/>
        <end position="247"/>
    </location>
</feature>
<feature type="transmembrane region" description="Helical" evidence="10">
    <location>
        <begin position="267"/>
        <end position="284"/>
    </location>
</feature>
<feature type="domain" description="Cytochrome c assembly protein" evidence="11">
    <location>
        <begin position="111"/>
        <end position="313"/>
    </location>
</feature>
<organism evidence="13 14">
    <name type="scientific">Ktedonospora formicarum</name>
    <dbReference type="NCBI Taxonomy" id="2778364"/>
    <lineage>
        <taxon>Bacteria</taxon>
        <taxon>Bacillati</taxon>
        <taxon>Chloroflexota</taxon>
        <taxon>Ktedonobacteria</taxon>
        <taxon>Ktedonobacterales</taxon>
        <taxon>Ktedonobacteraceae</taxon>
        <taxon>Ktedonospora</taxon>
    </lineage>
</organism>
<dbReference type="InterPro" id="IPR003568">
    <property type="entry name" value="Cyt_c_biogenesis_CcmF"/>
</dbReference>
<feature type="domain" description="Cytochrome c-type biogenesis protein CcmF C-terminal" evidence="12">
    <location>
        <begin position="333"/>
        <end position="657"/>
    </location>
</feature>
<keyword evidence="14" id="KW-1185">Reference proteome</keyword>
<dbReference type="InterPro" id="IPR032523">
    <property type="entry name" value="CcmF_C"/>
</dbReference>
<dbReference type="GO" id="GO:0020037">
    <property type="term" value="F:heme binding"/>
    <property type="evidence" value="ECO:0007669"/>
    <property type="project" value="InterPro"/>
</dbReference>
<dbReference type="PRINTS" id="PR01411">
    <property type="entry name" value="CCMFBIOGNSIS"/>
</dbReference>
<evidence type="ECO:0000256" key="7">
    <source>
        <dbReference type="ARBA" id="ARBA00022989"/>
    </source>
</evidence>
<comment type="subcellular location">
    <subcellularLocation>
        <location evidence="1">Cell inner membrane</location>
        <topology evidence="1">Multi-pass membrane protein</topology>
    </subcellularLocation>
</comment>
<accession>A0A8J3MQ79</accession>
<feature type="transmembrane region" description="Helical" evidence="10">
    <location>
        <begin position="369"/>
        <end position="393"/>
    </location>
</feature>
<dbReference type="Proteomes" id="UP000612362">
    <property type="component" value="Unassembled WGS sequence"/>
</dbReference>
<reference evidence="13" key="1">
    <citation type="submission" date="2020-10" db="EMBL/GenBank/DDBJ databases">
        <title>Taxonomic study of unclassified bacteria belonging to the class Ktedonobacteria.</title>
        <authorList>
            <person name="Yabe S."/>
            <person name="Wang C.M."/>
            <person name="Zheng Y."/>
            <person name="Sakai Y."/>
            <person name="Cavaletti L."/>
            <person name="Monciardini P."/>
            <person name="Donadio S."/>
        </authorList>
    </citation>
    <scope>NUCLEOTIDE SEQUENCE</scope>
    <source>
        <strain evidence="13">SOSP1-1</strain>
    </source>
</reference>
<feature type="transmembrane region" description="Helical" evidence="10">
    <location>
        <begin position="140"/>
        <end position="161"/>
    </location>
</feature>
<keyword evidence="3" id="KW-1003">Cell membrane</keyword>
<dbReference type="GO" id="GO:0017004">
    <property type="term" value="P:cytochrome complex assembly"/>
    <property type="evidence" value="ECO:0007669"/>
    <property type="project" value="UniProtKB-KW"/>
</dbReference>
<feature type="transmembrane region" description="Helical" evidence="10">
    <location>
        <begin position="114"/>
        <end position="133"/>
    </location>
</feature>
<dbReference type="AlphaFoldDB" id="A0A8J3MQ79"/>
<evidence type="ECO:0000256" key="5">
    <source>
        <dbReference type="ARBA" id="ARBA00022692"/>
    </source>
</evidence>
<dbReference type="Pfam" id="PF16327">
    <property type="entry name" value="CcmF_C"/>
    <property type="match status" value="1"/>
</dbReference>
<sequence>MRGRFVVTLERLLRGTRVYFSDIGIIALMLALGFTILTIVIAVVGAVRELPQAVLSAKRAVLVVAGFLVVAAAALVASFLTHDFGVKYVAEQSSLSMPWYFTSAAFYGGQEGSLLYWALMLGIFSAIFVFTSWRAPAKLVPYVLATLMFIEGFFLIVLVTVSNPFVRTLNPPQDGNGLNPLLMDPGMLVHPPMLLMGYMSFAMPFAFAVAALISGELKNDWLRSIRRWTLASWTIQTGGLLLGSWWAYHVLGWGGYWGWDPVENAALLPWLTSTAFLHSTMVQERRGMLKVWNMCLVIASFALSIFGTFEVRSGIISSVHSFAYSDIGGYFFAFLAVIILFSIGLFFFRLPKLKAEQEFDSVVSREGVFLLNNLMLLGITFATLWGTLFPLISQTIRKQTMTVGAPFYNSVNGPLFAVLILAMGVGPLLAWRRTSLNALWRNLSVPAILAAICAVILPLLGVTNVLANIGFSVCAFTGMAILYELWRGARVRHAHGEPYVKAVYMLFKRYRQRYGGYIVHLGLVFLALGVVGSHFFQIQKDVTLKSGQEAELGGYRFVYLGNLQSYGDDQQSVTSQMQIWQNGSLLSYIYPGRTMYKNFDDQPASQISISTFGLTDLYVFLGDWQGPSQATIRIFVNPLVPLVWWGGMLMLLGGVLCWWPEARKRVVYGRRSTSLPKTSALVEDKGVVA</sequence>
<keyword evidence="5 10" id="KW-0812">Transmembrane</keyword>
<dbReference type="Pfam" id="PF01578">
    <property type="entry name" value="Cytochrom_C_asm"/>
    <property type="match status" value="1"/>
</dbReference>
<feature type="transmembrane region" description="Helical" evidence="10">
    <location>
        <begin position="642"/>
        <end position="660"/>
    </location>
</feature>
<evidence type="ECO:0000256" key="10">
    <source>
        <dbReference type="SAM" id="Phobius"/>
    </source>
</evidence>
<keyword evidence="4" id="KW-0997">Cell inner membrane</keyword>
<feature type="transmembrane region" description="Helical" evidence="10">
    <location>
        <begin position="466"/>
        <end position="486"/>
    </location>
</feature>
<dbReference type="PANTHER" id="PTHR43653:SF1">
    <property type="entry name" value="CYTOCHROME C-TYPE BIOGENESIS PROTEIN CCMF"/>
    <property type="match status" value="1"/>
</dbReference>
<feature type="transmembrane region" description="Helical" evidence="10">
    <location>
        <begin position="23"/>
        <end position="47"/>
    </location>
</feature>
<protein>
    <submittedName>
        <fullName evidence="13">C-type cytochrome biogenesis protein CcmF</fullName>
    </submittedName>
</protein>
<feature type="transmembrane region" description="Helical" evidence="10">
    <location>
        <begin position="59"/>
        <end position="80"/>
    </location>
</feature>
<dbReference type="PANTHER" id="PTHR43653">
    <property type="entry name" value="CYTOCHROME C ASSEMBLY PROTEIN-RELATED"/>
    <property type="match status" value="1"/>
</dbReference>